<proteinExistence type="predicted"/>
<protein>
    <submittedName>
        <fullName evidence="1">Uncharacterized protein</fullName>
    </submittedName>
</protein>
<reference evidence="1" key="1">
    <citation type="submission" date="2018-02" db="EMBL/GenBank/DDBJ databases">
        <title>Rhizophora mucronata_Transcriptome.</title>
        <authorList>
            <person name="Meera S.P."/>
            <person name="Sreeshan A."/>
            <person name="Augustine A."/>
        </authorList>
    </citation>
    <scope>NUCLEOTIDE SEQUENCE</scope>
    <source>
        <tissue evidence="1">Leaf</tissue>
    </source>
</reference>
<name>A0A2P2Q875_RHIMU</name>
<organism evidence="1">
    <name type="scientific">Rhizophora mucronata</name>
    <name type="common">Asiatic mangrove</name>
    <dbReference type="NCBI Taxonomy" id="61149"/>
    <lineage>
        <taxon>Eukaryota</taxon>
        <taxon>Viridiplantae</taxon>
        <taxon>Streptophyta</taxon>
        <taxon>Embryophyta</taxon>
        <taxon>Tracheophyta</taxon>
        <taxon>Spermatophyta</taxon>
        <taxon>Magnoliopsida</taxon>
        <taxon>eudicotyledons</taxon>
        <taxon>Gunneridae</taxon>
        <taxon>Pentapetalae</taxon>
        <taxon>rosids</taxon>
        <taxon>fabids</taxon>
        <taxon>Malpighiales</taxon>
        <taxon>Rhizophoraceae</taxon>
        <taxon>Rhizophora</taxon>
    </lineage>
</organism>
<dbReference type="AlphaFoldDB" id="A0A2P2Q875"/>
<dbReference type="EMBL" id="GGEC01082697">
    <property type="protein sequence ID" value="MBX63181.1"/>
    <property type="molecule type" value="Transcribed_RNA"/>
</dbReference>
<sequence length="32" mass="3666">MNQTCNFQFAIFQATLSRHSLLAMCYITGQVQ</sequence>
<accession>A0A2P2Q875</accession>
<evidence type="ECO:0000313" key="1">
    <source>
        <dbReference type="EMBL" id="MBX63181.1"/>
    </source>
</evidence>